<evidence type="ECO:0000313" key="1">
    <source>
        <dbReference type="EMBL" id="KAK9980557.1"/>
    </source>
</evidence>
<comment type="caution">
    <text evidence="1">The sequence shown here is derived from an EMBL/GenBank/DDBJ whole genome shotgun (WGS) entry which is preliminary data.</text>
</comment>
<accession>A0AAW2B6A9</accession>
<feature type="non-terminal residue" evidence="1">
    <location>
        <position position="64"/>
    </location>
</feature>
<sequence length="64" mass="7168">SQYFSVQLSYNTLPAWHPSAVTRSKKQTNIIHPPRSVLQPISGLPRHTLARDTAILCGRASQDR</sequence>
<reference evidence="1 2" key="1">
    <citation type="submission" date="2024-05" db="EMBL/GenBank/DDBJ databases">
        <title>A high-quality chromosomal-level genome assembly of Topmouth culter (Culter alburnus).</title>
        <authorList>
            <person name="Zhao H."/>
        </authorList>
    </citation>
    <scope>NUCLEOTIDE SEQUENCE [LARGE SCALE GENOMIC DNA]</scope>
    <source>
        <strain evidence="1">CATC2023</strain>
        <tissue evidence="1">Muscle</tissue>
    </source>
</reference>
<protein>
    <submittedName>
        <fullName evidence="1">Uncharacterized protein</fullName>
    </submittedName>
</protein>
<proteinExistence type="predicted"/>
<dbReference type="Proteomes" id="UP001479290">
    <property type="component" value="Unassembled WGS sequence"/>
</dbReference>
<evidence type="ECO:0000313" key="2">
    <source>
        <dbReference type="Proteomes" id="UP001479290"/>
    </source>
</evidence>
<name>A0AAW2B6A9_CULAL</name>
<dbReference type="AlphaFoldDB" id="A0AAW2B6A9"/>
<feature type="non-terminal residue" evidence="1">
    <location>
        <position position="1"/>
    </location>
</feature>
<dbReference type="EMBL" id="JAWDJR010000001">
    <property type="protein sequence ID" value="KAK9980557.1"/>
    <property type="molecule type" value="Genomic_DNA"/>
</dbReference>
<keyword evidence="2" id="KW-1185">Reference proteome</keyword>
<organism evidence="1 2">
    <name type="scientific">Culter alburnus</name>
    <name type="common">Topmouth culter</name>
    <dbReference type="NCBI Taxonomy" id="194366"/>
    <lineage>
        <taxon>Eukaryota</taxon>
        <taxon>Metazoa</taxon>
        <taxon>Chordata</taxon>
        <taxon>Craniata</taxon>
        <taxon>Vertebrata</taxon>
        <taxon>Euteleostomi</taxon>
        <taxon>Actinopterygii</taxon>
        <taxon>Neopterygii</taxon>
        <taxon>Teleostei</taxon>
        <taxon>Ostariophysi</taxon>
        <taxon>Cypriniformes</taxon>
        <taxon>Xenocyprididae</taxon>
        <taxon>Xenocypridinae</taxon>
        <taxon>Culter</taxon>
    </lineage>
</organism>
<gene>
    <name evidence="1" type="ORF">ABG768_000155</name>
</gene>